<protein>
    <recommendedName>
        <fullName evidence="1">DUF2760 domain-containing protein</fullName>
    </recommendedName>
</protein>
<gene>
    <name evidence="2" type="ORF">LF1_25670</name>
</gene>
<name>A0A5B1CJX5_9BACT</name>
<reference evidence="2 3" key="1">
    <citation type="submission" date="2019-08" db="EMBL/GenBank/DDBJ databases">
        <title>Deep-cultivation of Planctomycetes and their phenomic and genomic characterization uncovers novel biology.</title>
        <authorList>
            <person name="Wiegand S."/>
            <person name="Jogler M."/>
            <person name="Boedeker C."/>
            <person name="Pinto D."/>
            <person name="Vollmers J."/>
            <person name="Rivas-Marin E."/>
            <person name="Kohn T."/>
            <person name="Peeters S.H."/>
            <person name="Heuer A."/>
            <person name="Rast P."/>
            <person name="Oberbeckmann S."/>
            <person name="Bunk B."/>
            <person name="Jeske O."/>
            <person name="Meyerdierks A."/>
            <person name="Storesund J.E."/>
            <person name="Kallscheuer N."/>
            <person name="Luecker S."/>
            <person name="Lage O.M."/>
            <person name="Pohl T."/>
            <person name="Merkel B.J."/>
            <person name="Hornburger P."/>
            <person name="Mueller R.-W."/>
            <person name="Bruemmer F."/>
            <person name="Labrenz M."/>
            <person name="Spormann A.M."/>
            <person name="Op Den Camp H."/>
            <person name="Overmann J."/>
            <person name="Amann R."/>
            <person name="Jetten M.S.M."/>
            <person name="Mascher T."/>
            <person name="Medema M.H."/>
            <person name="Devos D.P."/>
            <person name="Kaster A.-K."/>
            <person name="Ovreas L."/>
            <person name="Rohde M."/>
            <person name="Galperin M.Y."/>
            <person name="Jogler C."/>
        </authorList>
    </citation>
    <scope>NUCLEOTIDE SEQUENCE [LARGE SCALE GENOMIC DNA]</scope>
    <source>
        <strain evidence="2 3">LF1</strain>
    </source>
</reference>
<comment type="caution">
    <text evidence="2">The sequence shown here is derived from an EMBL/GenBank/DDBJ whole genome shotgun (WGS) entry which is preliminary data.</text>
</comment>
<dbReference type="AlphaFoldDB" id="A0A5B1CJX5"/>
<dbReference type="RefSeq" id="WP_068267263.1">
    <property type="nucleotide sequence ID" value="NZ_LWSK01000177.1"/>
</dbReference>
<keyword evidence="3" id="KW-1185">Reference proteome</keyword>
<evidence type="ECO:0000313" key="2">
    <source>
        <dbReference type="EMBL" id="KAA1260029.1"/>
    </source>
</evidence>
<organism evidence="2 3">
    <name type="scientific">Rubripirellula obstinata</name>
    <dbReference type="NCBI Taxonomy" id="406547"/>
    <lineage>
        <taxon>Bacteria</taxon>
        <taxon>Pseudomonadati</taxon>
        <taxon>Planctomycetota</taxon>
        <taxon>Planctomycetia</taxon>
        <taxon>Pirellulales</taxon>
        <taxon>Pirellulaceae</taxon>
        <taxon>Rubripirellula</taxon>
    </lineage>
</organism>
<proteinExistence type="predicted"/>
<accession>A0A5B1CJX5</accession>
<sequence>MGLGIAIRAFSAGLFNRQLAEQIGKVLDGQTPTTTEPKLPAPVEADIKAQPVAPQPPTRSDAITLLSALQREARLVDLIQEDLTQFSDAQVGAAARPCLQQCNATLGRLIGLNPVSDAKEGSTVDAGTDASPARFQWIGEGTGTSGKLIHQGWQATKVDLPQWTGNKDDANIVAPAQLQR</sequence>
<dbReference type="EMBL" id="VRLW01000001">
    <property type="protein sequence ID" value="KAA1260029.1"/>
    <property type="molecule type" value="Genomic_DNA"/>
</dbReference>
<evidence type="ECO:0000313" key="3">
    <source>
        <dbReference type="Proteomes" id="UP000322699"/>
    </source>
</evidence>
<evidence type="ECO:0000259" key="1">
    <source>
        <dbReference type="Pfam" id="PF10816"/>
    </source>
</evidence>
<dbReference type="OrthoDB" id="21395at2"/>
<feature type="domain" description="DUF2760" evidence="1">
    <location>
        <begin position="60"/>
        <end position="178"/>
    </location>
</feature>
<dbReference type="Pfam" id="PF10816">
    <property type="entry name" value="DUF2760"/>
    <property type="match status" value="1"/>
</dbReference>
<dbReference type="InterPro" id="IPR021212">
    <property type="entry name" value="DUF2760"/>
</dbReference>
<dbReference type="Proteomes" id="UP000322699">
    <property type="component" value="Unassembled WGS sequence"/>
</dbReference>